<reference evidence="3" key="1">
    <citation type="submission" date="2012-12" db="EMBL/GenBank/DDBJ databases">
        <authorList>
            <person name="Hellsten U."/>
            <person name="Grimwood J."/>
            <person name="Chapman J.A."/>
            <person name="Shapiro H."/>
            <person name="Aerts A."/>
            <person name="Otillar R.P."/>
            <person name="Terry A.Y."/>
            <person name="Boore J.L."/>
            <person name="Simakov O."/>
            <person name="Marletaz F."/>
            <person name="Cho S.-J."/>
            <person name="Edsinger-Gonzales E."/>
            <person name="Havlak P."/>
            <person name="Kuo D.-H."/>
            <person name="Larsson T."/>
            <person name="Lv J."/>
            <person name="Arendt D."/>
            <person name="Savage R."/>
            <person name="Osoegawa K."/>
            <person name="de Jong P."/>
            <person name="Lindberg D.R."/>
            <person name="Seaver E.C."/>
            <person name="Weisblat D.A."/>
            <person name="Putnam N.H."/>
            <person name="Grigoriev I.V."/>
            <person name="Rokhsar D.S."/>
        </authorList>
    </citation>
    <scope>NUCLEOTIDE SEQUENCE</scope>
    <source>
        <strain evidence="3">I ESC-2004</strain>
    </source>
</reference>
<name>R7UTE1_CAPTE</name>
<evidence type="ECO:0000313" key="1">
    <source>
        <dbReference type="EMBL" id="ELU06646.1"/>
    </source>
</evidence>
<protein>
    <submittedName>
        <fullName evidence="1 2">Uncharacterized protein</fullName>
    </submittedName>
</protein>
<keyword evidence="3" id="KW-1185">Reference proteome</keyword>
<organism evidence="1">
    <name type="scientific">Capitella teleta</name>
    <name type="common">Polychaete worm</name>
    <dbReference type="NCBI Taxonomy" id="283909"/>
    <lineage>
        <taxon>Eukaryota</taxon>
        <taxon>Metazoa</taxon>
        <taxon>Spiralia</taxon>
        <taxon>Lophotrochozoa</taxon>
        <taxon>Annelida</taxon>
        <taxon>Polychaeta</taxon>
        <taxon>Sedentaria</taxon>
        <taxon>Scolecida</taxon>
        <taxon>Capitellidae</taxon>
        <taxon>Capitella</taxon>
    </lineage>
</organism>
<dbReference type="EMBL" id="AMQN01001198">
    <property type="status" value="NOT_ANNOTATED_CDS"/>
    <property type="molecule type" value="Genomic_DNA"/>
</dbReference>
<evidence type="ECO:0000313" key="2">
    <source>
        <dbReference type="EnsemblMetazoa" id="CapteP189280"/>
    </source>
</evidence>
<sequence length="197" mass="23716">MTPSHRLVYKPRLPPSLVYHHAEPTRRRAIFWNKVCKENGSPQTRWVYEIRKKTRNDYRRILRWVLRNQEKLRAEMMFESLQIGQQRNFWTEVQRMKRKHNPTIQDVDGVTEQDNIRDLFCEKYKELYNCVVCVAYDETEMKDLLSELNIQVSNCYENGKCNDDHNVSVNHMRDAIKQLKASKMRNMVGVLENRLLK</sequence>
<dbReference type="HOGENOM" id="CLU_038004_2_0_1"/>
<reference evidence="2" key="3">
    <citation type="submission" date="2015-06" db="UniProtKB">
        <authorList>
            <consortium name="EnsemblMetazoa"/>
        </authorList>
    </citation>
    <scope>IDENTIFICATION</scope>
</reference>
<dbReference type="EnsemblMetazoa" id="CapteT189280">
    <property type="protein sequence ID" value="CapteP189280"/>
    <property type="gene ID" value="CapteG189280"/>
</dbReference>
<gene>
    <name evidence="1" type="ORF">CAPTEDRAFT_189280</name>
</gene>
<dbReference type="Proteomes" id="UP000014760">
    <property type="component" value="Unassembled WGS sequence"/>
</dbReference>
<accession>R7UTE1</accession>
<evidence type="ECO:0000313" key="3">
    <source>
        <dbReference type="Proteomes" id="UP000014760"/>
    </source>
</evidence>
<dbReference type="AlphaFoldDB" id="R7UTE1"/>
<dbReference type="EMBL" id="KB300511">
    <property type="protein sequence ID" value="ELU06646.1"/>
    <property type="molecule type" value="Genomic_DNA"/>
</dbReference>
<reference evidence="1 3" key="2">
    <citation type="journal article" date="2013" name="Nature">
        <title>Insights into bilaterian evolution from three spiralian genomes.</title>
        <authorList>
            <person name="Simakov O."/>
            <person name="Marletaz F."/>
            <person name="Cho S.J."/>
            <person name="Edsinger-Gonzales E."/>
            <person name="Havlak P."/>
            <person name="Hellsten U."/>
            <person name="Kuo D.H."/>
            <person name="Larsson T."/>
            <person name="Lv J."/>
            <person name="Arendt D."/>
            <person name="Savage R."/>
            <person name="Osoegawa K."/>
            <person name="de Jong P."/>
            <person name="Grimwood J."/>
            <person name="Chapman J.A."/>
            <person name="Shapiro H."/>
            <person name="Aerts A."/>
            <person name="Otillar R.P."/>
            <person name="Terry A.Y."/>
            <person name="Boore J.L."/>
            <person name="Grigoriev I.V."/>
            <person name="Lindberg D.R."/>
            <person name="Seaver E.C."/>
            <person name="Weisblat D.A."/>
            <person name="Putnam N.H."/>
            <person name="Rokhsar D.S."/>
        </authorList>
    </citation>
    <scope>NUCLEOTIDE SEQUENCE</scope>
    <source>
        <strain evidence="1 3">I ESC-2004</strain>
    </source>
</reference>
<proteinExistence type="predicted"/>